<keyword evidence="3" id="KW-1185">Reference proteome</keyword>
<feature type="compositionally biased region" description="Low complexity" evidence="1">
    <location>
        <begin position="561"/>
        <end position="572"/>
    </location>
</feature>
<gene>
    <name evidence="2" type="ORF">SKTS_29270</name>
</gene>
<accession>A0A6F8VFV9</accession>
<sequence>MAPPPAAQTTTATIQSVSPSTLMPGQNYTLQLLGQGLRPGIKVDFGSGVTLTSPLIFAAEGGRGAQVNVRVEPGAAPGVRQVILTVPSSLAVLPPQPQPARITIMPGPGLAGMAGAAAPLPGVKMPPAPPAPPPQTPMSNPVPVIALQVVPNQWQTGKTYQLTLNGNDFVNGMELRFGDGVKIKTPPKIITSSFAQMEVEVASSAQPGVRLVGARMTPNQAWSMTSASVQVLAGFKPMDVKPKLRPFDTSFKPGRIELKSPGWSSTAKTDPATGTKMTCSRDGVALSGECNMADSAPLLQDDLVFRWQEKNPGTAEFFEFRILNKNGNVLMRKRLEGGTAVWPGSSQPTKLPPPTYYQPDPAFLDTLLNPATGPLSAAPSGTAKGGAKVKSPSSAKYSPAGSAGGAAQQESAPPVNYPNATDLLWEVAGYRVYLSNGVEQKAAMESDAPVRLVAANMSAQGVSDTGRQGMTGVLVQPGEPVEVEISDRWPLRKPNRPNGFGACPLVPQAQPVLRAQNMDKGEGDTSVAAVAHPFDNWILSGKVVLANSPYESHPGVELEPSKSSGSSQSGMGTATLPTVAKYRFDNLFVDWGDGTVVPLVGKPEDPLYNDQDKKGINGDVAMTLPDQQEYGEYSHTVAIGNKEHAARRETFFTHQYSRTGYFNIRVYQLAERDVQQANPADLADAYDHPSGSAGLGAYGQLRGTGSLAQAGGRDNDAKAKDIAERAYVMMCQTVNIMPYMDPVAYGPLHLESVDIVSFGPPQRARSPVGKVSAKTGIARGAVASKEKSAASLSASGPGNVKLANNSISQAVLQLDDGVDATCSGCNKAFTAHAVLSYFGSGAVDATWKVKLKGKKGVQSFPATGPGTVGRSPAREGDPKNWKDPLPGTHDLYSPALPVDPADVYEIWVEVKVKPEPLFDHAFRLQGRGGVVDVNALAAQRGEKAVKVGFLRPSREGGKSSPPVLYANDAQTSTALAAAGRKLSATSSRLAGGLNLDGQQVKSPSKKYKVVAIDPSKPCEFYFAGEQGDKFSVYLDQQNLPKESGGTYSGSGTLDVKLTSSSNGATLIPNVGVSFQNWQVDQAGNVAPGTKLSQTVSSGPISTMGLTDVSVAKIEGTAGKEMKATLNAKLGDSFLLFAGSGDVPSWKTAANLRQNGDWSAKVKLDKKVALGWSGFYLNSSDVTLDLSRSTGQGPDACGGASGSNWVGVNFGSADIEINTSDLAPVTIQSSNWGVTNHACGKFSLQNDPRLMNLSVGKGTISFNKVSLEAKSSGTFDAHYNIDVQLPFLNALLHSDDVQLLSSNQKEGSFEFAGVKPKETVQRDFGPIHLSAKPDSFRFGFDKSGGWRAIVDPELSFKAEGKAFNSEPIAVPDMRFGMNGRAYFDENGTATRDIPLGGFGDLGKSRLELQGLHLTGGASGNERLKMAFSGQVRLSPSLPAANVQAIYKISGDSYEGSGPVSTPFNLKVAFPAGQPVTEASIDPVYDPKPNPGTRYTGSVDIGMFGGPPIKGEFLLGYEGSTDYWLTRLEIPLGASGVSLSPVPLTLYRVRGGLGYHVTGDSLQGGKPIGQAAFSSSADTSFMVGMRVGSSDKFTVMMDGDFTVTTGASAGARMDFRAWLLKASQSGDGDFTGFFKYGGGNFDGRLWGNLDMLSGAIRFDLGNGENNAAVDLHVGGGSWHVYAGKNTGPRIRGHILIQDADSYLMLGSDTGLAVGGAQQVYLGVGASSVASAYVKGYMDMGLQITTQPKVAGDFAAGVEAGACIVGGCYDAGVTAAVHAEAFPVDVRAKAKIEIPLAPDVSFTVHL</sequence>
<reference evidence="3" key="1">
    <citation type="submission" date="2020-03" db="EMBL/GenBank/DDBJ databases">
        <title>Complete genome sequence of sulfur-oxidizing bacterium skT11.</title>
        <authorList>
            <person name="Kanda M."/>
            <person name="Kojima H."/>
            <person name="Fukui M."/>
        </authorList>
    </citation>
    <scope>NUCLEOTIDE SEQUENCE [LARGE SCALE GENOMIC DNA]</scope>
    <source>
        <strain evidence="3">skT11</strain>
    </source>
</reference>
<feature type="compositionally biased region" description="Low complexity" evidence="1">
    <location>
        <begin position="388"/>
        <end position="413"/>
    </location>
</feature>
<evidence type="ECO:0000256" key="1">
    <source>
        <dbReference type="SAM" id="MobiDB-lite"/>
    </source>
</evidence>
<dbReference type="Gene3D" id="2.60.40.10">
    <property type="entry name" value="Immunoglobulins"/>
    <property type="match status" value="2"/>
</dbReference>
<name>A0A6F8VFV9_9PROT</name>
<dbReference type="KEGG" id="slac:SKTS_29270"/>
<proteinExistence type="predicted"/>
<dbReference type="EMBL" id="AP022853">
    <property type="protein sequence ID" value="BCB28041.1"/>
    <property type="molecule type" value="Genomic_DNA"/>
</dbReference>
<evidence type="ECO:0000313" key="2">
    <source>
        <dbReference type="EMBL" id="BCB28041.1"/>
    </source>
</evidence>
<organism evidence="2 3">
    <name type="scientific">Sulfurimicrobium lacus</name>
    <dbReference type="NCBI Taxonomy" id="2715678"/>
    <lineage>
        <taxon>Bacteria</taxon>
        <taxon>Pseudomonadati</taxon>
        <taxon>Pseudomonadota</taxon>
        <taxon>Betaproteobacteria</taxon>
        <taxon>Nitrosomonadales</taxon>
        <taxon>Sulfuricellaceae</taxon>
        <taxon>Sulfurimicrobium</taxon>
    </lineage>
</organism>
<feature type="region of interest" description="Disordered" evidence="1">
    <location>
        <begin position="858"/>
        <end position="888"/>
    </location>
</feature>
<feature type="compositionally biased region" description="Basic and acidic residues" evidence="1">
    <location>
        <begin position="872"/>
        <end position="882"/>
    </location>
</feature>
<dbReference type="Proteomes" id="UP000502260">
    <property type="component" value="Chromosome"/>
</dbReference>
<dbReference type="InterPro" id="IPR013783">
    <property type="entry name" value="Ig-like_fold"/>
</dbReference>
<feature type="region of interest" description="Disordered" evidence="1">
    <location>
        <begin position="368"/>
        <end position="414"/>
    </location>
</feature>
<protein>
    <submittedName>
        <fullName evidence="2">Uncharacterized protein</fullName>
    </submittedName>
</protein>
<feature type="region of interest" description="Disordered" evidence="1">
    <location>
        <begin position="551"/>
        <end position="572"/>
    </location>
</feature>
<evidence type="ECO:0000313" key="3">
    <source>
        <dbReference type="Proteomes" id="UP000502260"/>
    </source>
</evidence>